<dbReference type="InterPro" id="IPR000175">
    <property type="entry name" value="Na/ntran_symport"/>
</dbReference>
<dbReference type="Proteomes" id="UP000078046">
    <property type="component" value="Unassembled WGS sequence"/>
</dbReference>
<evidence type="ECO:0000256" key="6">
    <source>
        <dbReference type="SAM" id="Phobius"/>
    </source>
</evidence>
<evidence type="ECO:0000313" key="7">
    <source>
        <dbReference type="EMBL" id="OAF71508.1"/>
    </source>
</evidence>
<keyword evidence="5 6" id="KW-0472">Membrane</keyword>
<dbReference type="Pfam" id="PF00209">
    <property type="entry name" value="SNF"/>
    <property type="match status" value="1"/>
</dbReference>
<evidence type="ECO:0000256" key="5">
    <source>
        <dbReference type="ARBA" id="ARBA00023136"/>
    </source>
</evidence>
<keyword evidence="8" id="KW-1185">Reference proteome</keyword>
<keyword evidence="4 6" id="KW-1133">Transmembrane helix</keyword>
<dbReference type="PROSITE" id="PS50267">
    <property type="entry name" value="NA_NEUROTRAN_SYMP_3"/>
    <property type="match status" value="1"/>
</dbReference>
<dbReference type="EMBL" id="LWCA01000045">
    <property type="protein sequence ID" value="OAF71508.1"/>
    <property type="molecule type" value="Genomic_DNA"/>
</dbReference>
<dbReference type="GO" id="GO:0016020">
    <property type="term" value="C:membrane"/>
    <property type="evidence" value="ECO:0007669"/>
    <property type="project" value="UniProtKB-SubCell"/>
</dbReference>
<evidence type="ECO:0000313" key="8">
    <source>
        <dbReference type="Proteomes" id="UP000078046"/>
    </source>
</evidence>
<evidence type="ECO:0000256" key="3">
    <source>
        <dbReference type="ARBA" id="ARBA00022692"/>
    </source>
</evidence>
<evidence type="ECO:0000256" key="1">
    <source>
        <dbReference type="ARBA" id="ARBA00004141"/>
    </source>
</evidence>
<dbReference type="OrthoDB" id="6581954at2759"/>
<organism evidence="7 8">
    <name type="scientific">Intoshia linei</name>
    <dbReference type="NCBI Taxonomy" id="1819745"/>
    <lineage>
        <taxon>Eukaryota</taxon>
        <taxon>Metazoa</taxon>
        <taxon>Spiralia</taxon>
        <taxon>Lophotrochozoa</taxon>
        <taxon>Mesozoa</taxon>
        <taxon>Orthonectida</taxon>
        <taxon>Rhopaluridae</taxon>
        <taxon>Intoshia</taxon>
    </lineage>
</organism>
<evidence type="ECO:0000256" key="2">
    <source>
        <dbReference type="ARBA" id="ARBA00022448"/>
    </source>
</evidence>
<sequence length="126" mass="15140">MIGYSDNCAYRYIVFYLKCGMIVFAPIFSLTLLIMIIMGYKNITYAGNMYPVWSIVLGWIIGFSIIMIIPCMMVYQIYREKGSLSDRINHLRRPVYKMTQNPAFFNKYMRNWKKDEYSQEYIYIMH</sequence>
<keyword evidence="2" id="KW-0813">Transport</keyword>
<comment type="subcellular location">
    <subcellularLocation>
        <location evidence="1">Membrane</location>
        <topology evidence="1">Multi-pass membrane protein</topology>
    </subcellularLocation>
</comment>
<feature type="transmembrane region" description="Helical" evidence="6">
    <location>
        <begin position="12"/>
        <end position="40"/>
    </location>
</feature>
<evidence type="ECO:0000256" key="4">
    <source>
        <dbReference type="ARBA" id="ARBA00022989"/>
    </source>
</evidence>
<comment type="caution">
    <text evidence="7">The sequence shown here is derived from an EMBL/GenBank/DDBJ whole genome shotgun (WGS) entry which is preliminary data.</text>
</comment>
<feature type="transmembrane region" description="Helical" evidence="6">
    <location>
        <begin position="52"/>
        <end position="78"/>
    </location>
</feature>
<accession>A0A177BB07</accession>
<reference evidence="7 8" key="1">
    <citation type="submission" date="2016-04" db="EMBL/GenBank/DDBJ databases">
        <title>The genome of Intoshia linei affirms orthonectids as highly simplified spiralians.</title>
        <authorList>
            <person name="Mikhailov K.V."/>
            <person name="Slusarev G.S."/>
            <person name="Nikitin M.A."/>
            <person name="Logacheva M.D."/>
            <person name="Penin A."/>
            <person name="Aleoshin V."/>
            <person name="Panchin Y.V."/>
        </authorList>
    </citation>
    <scope>NUCLEOTIDE SEQUENCE [LARGE SCALE GENOMIC DNA]</scope>
    <source>
        <strain evidence="7">Intl2013</strain>
        <tissue evidence="7">Whole animal</tissue>
    </source>
</reference>
<dbReference type="InterPro" id="IPR037272">
    <property type="entry name" value="SNS_sf"/>
</dbReference>
<name>A0A177BB07_9BILA</name>
<gene>
    <name evidence="7" type="ORF">A3Q56_00668</name>
</gene>
<keyword evidence="3 6" id="KW-0812">Transmembrane</keyword>
<proteinExistence type="predicted"/>
<dbReference type="SUPFAM" id="SSF161070">
    <property type="entry name" value="SNF-like"/>
    <property type="match status" value="1"/>
</dbReference>
<dbReference type="AlphaFoldDB" id="A0A177BB07"/>
<protein>
    <submittedName>
        <fullName evidence="7">Uncharacterized protein</fullName>
    </submittedName>
</protein>